<gene>
    <name evidence="2" type="ORF">CYMTET_48405</name>
</gene>
<protein>
    <submittedName>
        <fullName evidence="2">Uncharacterized protein</fullName>
    </submittedName>
</protein>
<organism evidence="2 3">
    <name type="scientific">Cymbomonas tetramitiformis</name>
    <dbReference type="NCBI Taxonomy" id="36881"/>
    <lineage>
        <taxon>Eukaryota</taxon>
        <taxon>Viridiplantae</taxon>
        <taxon>Chlorophyta</taxon>
        <taxon>Pyramimonadophyceae</taxon>
        <taxon>Pyramimonadales</taxon>
        <taxon>Pyramimonadaceae</taxon>
        <taxon>Cymbomonas</taxon>
    </lineage>
</organism>
<reference evidence="2 3" key="1">
    <citation type="journal article" date="2015" name="Genome Biol. Evol.">
        <title>Comparative Genomics of a Bacterivorous Green Alga Reveals Evolutionary Causalities and Consequences of Phago-Mixotrophic Mode of Nutrition.</title>
        <authorList>
            <person name="Burns J.A."/>
            <person name="Paasch A."/>
            <person name="Narechania A."/>
            <person name="Kim E."/>
        </authorList>
    </citation>
    <scope>NUCLEOTIDE SEQUENCE [LARGE SCALE GENOMIC DNA]</scope>
    <source>
        <strain evidence="2 3">PLY_AMNH</strain>
    </source>
</reference>
<sequence>MLLRESLITAEGAEVFSADQPSLVSGEGVLPAGGICHTLEATLAAQDKKLEAEELLRHAQEAIQKAEAMENHLCAKLGFALEALQQAFWVSRPQKALVDVDAVAKAPGVAKAREAGGLEDVGEVLQR</sequence>
<keyword evidence="3" id="KW-1185">Reference proteome</keyword>
<feature type="coiled-coil region" evidence="1">
    <location>
        <begin position="45"/>
        <end position="72"/>
    </location>
</feature>
<comment type="caution">
    <text evidence="2">The sequence shown here is derived from an EMBL/GenBank/DDBJ whole genome shotgun (WGS) entry which is preliminary data.</text>
</comment>
<accession>A0AAE0BTJ5</accession>
<evidence type="ECO:0000313" key="2">
    <source>
        <dbReference type="EMBL" id="KAK3241859.1"/>
    </source>
</evidence>
<name>A0AAE0BTJ5_9CHLO</name>
<evidence type="ECO:0000313" key="3">
    <source>
        <dbReference type="Proteomes" id="UP001190700"/>
    </source>
</evidence>
<proteinExistence type="predicted"/>
<keyword evidence="1" id="KW-0175">Coiled coil</keyword>
<dbReference type="AlphaFoldDB" id="A0AAE0BTJ5"/>
<dbReference type="EMBL" id="LGRX02033290">
    <property type="protein sequence ID" value="KAK3241859.1"/>
    <property type="molecule type" value="Genomic_DNA"/>
</dbReference>
<dbReference type="Proteomes" id="UP001190700">
    <property type="component" value="Unassembled WGS sequence"/>
</dbReference>
<evidence type="ECO:0000256" key="1">
    <source>
        <dbReference type="SAM" id="Coils"/>
    </source>
</evidence>